<gene>
    <name evidence="1" type="ORF">EVA_18780</name>
</gene>
<dbReference type="AlphaFoldDB" id="J9FFB6"/>
<reference evidence="1" key="1">
    <citation type="journal article" date="2012" name="PLoS ONE">
        <title>Gene sets for utilization of primary and secondary nutrition supplies in the distal gut of endangered iberian lynx.</title>
        <authorList>
            <person name="Alcaide M."/>
            <person name="Messina E."/>
            <person name="Richter M."/>
            <person name="Bargiela R."/>
            <person name="Peplies J."/>
            <person name="Huws S.A."/>
            <person name="Newbold C.J."/>
            <person name="Golyshin P.N."/>
            <person name="Simon M.A."/>
            <person name="Lopez G."/>
            <person name="Yakimov M.M."/>
            <person name="Ferrer M."/>
        </authorList>
    </citation>
    <scope>NUCLEOTIDE SEQUENCE</scope>
</reference>
<comment type="caution">
    <text evidence="1">The sequence shown here is derived from an EMBL/GenBank/DDBJ whole genome shotgun (WGS) entry which is preliminary data.</text>
</comment>
<feature type="non-terminal residue" evidence="1">
    <location>
        <position position="1"/>
    </location>
</feature>
<organism evidence="1">
    <name type="scientific">gut metagenome</name>
    <dbReference type="NCBI Taxonomy" id="749906"/>
    <lineage>
        <taxon>unclassified sequences</taxon>
        <taxon>metagenomes</taxon>
        <taxon>organismal metagenomes</taxon>
    </lineage>
</organism>
<protein>
    <submittedName>
        <fullName evidence="1">Uncharacterized protein</fullName>
    </submittedName>
</protein>
<evidence type="ECO:0000313" key="1">
    <source>
        <dbReference type="EMBL" id="EJW93113.1"/>
    </source>
</evidence>
<name>J9FFB6_9ZZZZ</name>
<accession>J9FFB6</accession>
<sequence length="42" mass="4770">DLTIDGLHINEAGYRIWARVLQPYLKEILDPVEPIAGPQQNL</sequence>
<dbReference type="EMBL" id="AMCI01007157">
    <property type="protein sequence ID" value="EJW93113.1"/>
    <property type="molecule type" value="Genomic_DNA"/>
</dbReference>
<dbReference type="SUPFAM" id="SSF52266">
    <property type="entry name" value="SGNH hydrolase"/>
    <property type="match status" value="1"/>
</dbReference>
<dbReference type="InterPro" id="IPR036514">
    <property type="entry name" value="SGNH_hydro_sf"/>
</dbReference>
<proteinExistence type="predicted"/>
<dbReference type="Gene3D" id="3.40.50.1110">
    <property type="entry name" value="SGNH hydrolase"/>
    <property type="match status" value="1"/>
</dbReference>